<comment type="similarity">
    <text evidence="4">Belongs to the BamE family.</text>
</comment>
<dbReference type="GO" id="GO:1990063">
    <property type="term" value="C:Bam protein complex"/>
    <property type="evidence" value="ECO:0007669"/>
    <property type="project" value="TreeGrafter"/>
</dbReference>
<sequence>MRAKILTLLVLQLLAGCSSVPSLVYKIEIQQGNVITQEMVDKLKPGMTRSQVRFALGSPMISDVFHDNRWDYVYRLEQKGNLVEQRQLTVFFEHDKVVRVGGSFSPTIAFAPPRPVDSTSPIANMEKSTPVPVDATALREPEMSSLRQAPPAQAAILRQPIDDEAARSVAKEGDVPALSVISPGGIPASNSVSASSDTSLVSKSPASSESRPAVSRQMPSQAEDRGSREADQPKE</sequence>
<dbReference type="OrthoDB" id="9808250at2"/>
<evidence type="ECO:0000313" key="8">
    <source>
        <dbReference type="Proteomes" id="UP000012179"/>
    </source>
</evidence>
<evidence type="ECO:0000256" key="1">
    <source>
        <dbReference type="ARBA" id="ARBA00022729"/>
    </source>
</evidence>
<dbReference type="PROSITE" id="PS51257">
    <property type="entry name" value="PROKAR_LIPOPROTEIN"/>
    <property type="match status" value="1"/>
</dbReference>
<dbReference type="HAMAP" id="MF_00925">
    <property type="entry name" value="OM_assembly_BamE"/>
    <property type="match status" value="1"/>
</dbReference>
<protein>
    <recommendedName>
        <fullName evidence="4">Outer membrane protein assembly factor BamE</fullName>
    </recommendedName>
</protein>
<name>A0A1W6SMS9_9PROT</name>
<comment type="function">
    <text evidence="4">Part of the outer membrane protein assembly complex, which is involved in assembly and insertion of beta-barrel proteins into the outer membrane.</text>
</comment>
<keyword evidence="1 4" id="KW-0732">Signal</keyword>
<feature type="compositionally biased region" description="Basic and acidic residues" evidence="5">
    <location>
        <begin position="222"/>
        <end position="235"/>
    </location>
</feature>
<dbReference type="PANTHER" id="PTHR37482">
    <property type="entry name" value="OUTER MEMBRANE PROTEIN ASSEMBLY FACTOR BAME"/>
    <property type="match status" value="1"/>
</dbReference>
<dbReference type="AlphaFoldDB" id="A0A1W6SMS9"/>
<evidence type="ECO:0000259" key="6">
    <source>
        <dbReference type="Pfam" id="PF04355"/>
    </source>
</evidence>
<dbReference type="Pfam" id="PF04355">
    <property type="entry name" value="BamE"/>
    <property type="match status" value="1"/>
</dbReference>
<evidence type="ECO:0000256" key="5">
    <source>
        <dbReference type="SAM" id="MobiDB-lite"/>
    </source>
</evidence>
<keyword evidence="4" id="KW-0564">Palmitate</keyword>
<keyword evidence="4" id="KW-0449">Lipoprotein</keyword>
<dbReference type="PANTHER" id="PTHR37482:SF1">
    <property type="entry name" value="OUTER MEMBRANE PROTEIN ASSEMBLY FACTOR BAME"/>
    <property type="match status" value="1"/>
</dbReference>
<organism evidence="7 8">
    <name type="scientific">Nitrosospira lacus</name>
    <dbReference type="NCBI Taxonomy" id="1288494"/>
    <lineage>
        <taxon>Bacteria</taxon>
        <taxon>Pseudomonadati</taxon>
        <taxon>Pseudomonadota</taxon>
        <taxon>Betaproteobacteria</taxon>
        <taxon>Nitrosomonadales</taxon>
        <taxon>Nitrosomonadaceae</taxon>
        <taxon>Nitrosospira</taxon>
    </lineage>
</organism>
<dbReference type="eggNOG" id="COG2913">
    <property type="taxonomic scope" value="Bacteria"/>
</dbReference>
<proteinExistence type="inferred from homology"/>
<gene>
    <name evidence="4" type="primary">bamE</name>
    <name evidence="7" type="ORF">EBAPG3_004385</name>
</gene>
<comment type="subunit">
    <text evidence="4">Part of the Bam complex.</text>
</comment>
<dbReference type="GO" id="GO:0043165">
    <property type="term" value="P:Gram-negative-bacterium-type cell outer membrane assembly"/>
    <property type="evidence" value="ECO:0007669"/>
    <property type="project" value="UniProtKB-UniRule"/>
</dbReference>
<dbReference type="Gene3D" id="3.30.1450.10">
    <property type="match status" value="1"/>
</dbReference>
<keyword evidence="3 4" id="KW-0998">Cell outer membrane</keyword>
<dbReference type="InterPro" id="IPR037873">
    <property type="entry name" value="BamE-like"/>
</dbReference>
<dbReference type="KEGG" id="nlc:EBAPG3_004385"/>
<dbReference type="GO" id="GO:0051205">
    <property type="term" value="P:protein insertion into membrane"/>
    <property type="evidence" value="ECO:0007669"/>
    <property type="project" value="UniProtKB-UniRule"/>
</dbReference>
<dbReference type="InterPro" id="IPR026592">
    <property type="entry name" value="BamE"/>
</dbReference>
<accession>A0A1W6SMS9</accession>
<dbReference type="Proteomes" id="UP000012179">
    <property type="component" value="Chromosome"/>
</dbReference>
<feature type="domain" description="Outer membrane protein assembly factor BamE" evidence="6">
    <location>
        <begin position="32"/>
        <end position="100"/>
    </location>
</feature>
<feature type="compositionally biased region" description="Low complexity" evidence="5">
    <location>
        <begin position="189"/>
        <end position="204"/>
    </location>
</feature>
<dbReference type="InterPro" id="IPR007450">
    <property type="entry name" value="BamE_dom"/>
</dbReference>
<dbReference type="GO" id="GO:0030674">
    <property type="term" value="F:protein-macromolecule adaptor activity"/>
    <property type="evidence" value="ECO:0007669"/>
    <property type="project" value="TreeGrafter"/>
</dbReference>
<dbReference type="RefSeq" id="WP_004174912.1">
    <property type="nucleotide sequence ID" value="NZ_CP021106.3"/>
</dbReference>
<evidence type="ECO:0000313" key="7">
    <source>
        <dbReference type="EMBL" id="ARO87072.1"/>
    </source>
</evidence>
<evidence type="ECO:0000256" key="3">
    <source>
        <dbReference type="ARBA" id="ARBA00023237"/>
    </source>
</evidence>
<evidence type="ECO:0000256" key="4">
    <source>
        <dbReference type="HAMAP-Rule" id="MF_00925"/>
    </source>
</evidence>
<reference evidence="7 8" key="1">
    <citation type="journal article" date="2015" name="Int. J. Syst. Evol. Microbiol.">
        <title>Nitrosospira lacus sp. nov., a psychrotolerant, ammonia-oxidizing bacterium from sandy lake sediment.</title>
        <authorList>
            <person name="Urakawa H."/>
            <person name="Garcia J.C."/>
            <person name="Nielsen J.L."/>
            <person name="Le V.Q."/>
            <person name="Kozlowski J.A."/>
            <person name="Stein L.Y."/>
            <person name="Lim C.K."/>
            <person name="Pommerening-Roser A."/>
            <person name="Martens-Habbena W."/>
            <person name="Stahl D.A."/>
            <person name="Klotz M.G."/>
        </authorList>
    </citation>
    <scope>NUCLEOTIDE SEQUENCE [LARGE SCALE GENOMIC DNA]</scope>
    <source>
        <strain evidence="7 8">APG3</strain>
    </source>
</reference>
<comment type="subcellular location">
    <subcellularLocation>
        <location evidence="4">Cell outer membrane</location>
        <topology evidence="4">Lipid-anchor</topology>
    </subcellularLocation>
</comment>
<keyword evidence="2 4" id="KW-0472">Membrane</keyword>
<keyword evidence="8" id="KW-1185">Reference proteome</keyword>
<dbReference type="EMBL" id="CP021106">
    <property type="protein sequence ID" value="ARO87072.1"/>
    <property type="molecule type" value="Genomic_DNA"/>
</dbReference>
<feature type="region of interest" description="Disordered" evidence="5">
    <location>
        <begin position="177"/>
        <end position="235"/>
    </location>
</feature>
<evidence type="ECO:0000256" key="2">
    <source>
        <dbReference type="ARBA" id="ARBA00023136"/>
    </source>
</evidence>